<dbReference type="Proteomes" id="UP001500730">
    <property type="component" value="Unassembled WGS sequence"/>
</dbReference>
<dbReference type="InterPro" id="IPR003785">
    <property type="entry name" value="Creatininase/forma_Hydrolase"/>
</dbReference>
<dbReference type="NCBIfam" id="TIGR04448">
    <property type="entry name" value="creatininase"/>
    <property type="match status" value="1"/>
</dbReference>
<protein>
    <submittedName>
        <fullName evidence="6">Creatininase</fullName>
    </submittedName>
</protein>
<dbReference type="RefSeq" id="WP_344252250.1">
    <property type="nucleotide sequence ID" value="NZ_BAAARE010000001.1"/>
</dbReference>
<comment type="cofactor">
    <cofactor evidence="1">
        <name>Zn(2+)</name>
        <dbReference type="ChEBI" id="CHEBI:29105"/>
    </cofactor>
</comment>
<dbReference type="PANTHER" id="PTHR35005">
    <property type="entry name" value="3-DEHYDRO-SCYLLO-INOSOSE HYDROLASE"/>
    <property type="match status" value="1"/>
</dbReference>
<reference evidence="6 7" key="1">
    <citation type="journal article" date="2019" name="Int. J. Syst. Evol. Microbiol.">
        <title>The Global Catalogue of Microorganisms (GCM) 10K type strain sequencing project: providing services to taxonomists for standard genome sequencing and annotation.</title>
        <authorList>
            <consortium name="The Broad Institute Genomics Platform"/>
            <consortium name="The Broad Institute Genome Sequencing Center for Infectious Disease"/>
            <person name="Wu L."/>
            <person name="Ma J."/>
        </authorList>
    </citation>
    <scope>NUCLEOTIDE SEQUENCE [LARGE SCALE GENOMIC DNA]</scope>
    <source>
        <strain evidence="6 7">JCM 16259</strain>
    </source>
</reference>
<dbReference type="PANTHER" id="PTHR35005:SF1">
    <property type="entry name" value="2-AMINO-5-FORMYLAMINO-6-RIBOSYLAMINOPYRIMIDIN-4(3H)-ONE 5'-MONOPHOSPHATE DEFORMYLASE"/>
    <property type="match status" value="1"/>
</dbReference>
<evidence type="ECO:0000256" key="2">
    <source>
        <dbReference type="ARBA" id="ARBA00022723"/>
    </source>
</evidence>
<evidence type="ECO:0000256" key="3">
    <source>
        <dbReference type="ARBA" id="ARBA00022801"/>
    </source>
</evidence>
<dbReference type="InterPro" id="IPR031034">
    <property type="entry name" value="Creatininase"/>
</dbReference>
<sequence length="271" mass="29345">MTSTVLMEELDAFTYREMVGRGAPVIVPVGAIEQHGPHLPLQTDVLLAKAMSRRLAEDVDGIVAAPVVYGYKSQQRSGGGNHLAGTTSLDATTVIAIARTLTLEFARHGVRQVVFLNGHFENYQFLYEGVELATTELVQRGLKVSAILLSYWDFVDDATIEEIYRGSFPGWDVEHGGVLETSLMLHLHPELVHAERVMDLPAAQLPRFDRLPARPELTPVSGCLSSAAAASESAGRLLLERTSAALADTIGAELRTQHMVTAHATPGPNTL</sequence>
<dbReference type="EMBL" id="BAAARE010000001">
    <property type="protein sequence ID" value="GAA2468340.1"/>
    <property type="molecule type" value="Genomic_DNA"/>
</dbReference>
<organism evidence="6 7">
    <name type="scientific">Terrabacter carboxydivorans</name>
    <dbReference type="NCBI Taxonomy" id="619730"/>
    <lineage>
        <taxon>Bacteria</taxon>
        <taxon>Bacillati</taxon>
        <taxon>Actinomycetota</taxon>
        <taxon>Actinomycetes</taxon>
        <taxon>Micrococcales</taxon>
        <taxon>Intrasporangiaceae</taxon>
        <taxon>Terrabacter</taxon>
    </lineage>
</organism>
<evidence type="ECO:0000256" key="5">
    <source>
        <dbReference type="ARBA" id="ARBA00024029"/>
    </source>
</evidence>
<keyword evidence="3" id="KW-0378">Hydrolase</keyword>
<comment type="similarity">
    <text evidence="5">Belongs to the creatininase superfamily.</text>
</comment>
<evidence type="ECO:0000313" key="7">
    <source>
        <dbReference type="Proteomes" id="UP001500730"/>
    </source>
</evidence>
<name>A0ABN3KRY4_9MICO</name>
<dbReference type="Pfam" id="PF02633">
    <property type="entry name" value="Creatininase"/>
    <property type="match status" value="1"/>
</dbReference>
<dbReference type="SUPFAM" id="SSF102215">
    <property type="entry name" value="Creatininase"/>
    <property type="match status" value="1"/>
</dbReference>
<evidence type="ECO:0000256" key="1">
    <source>
        <dbReference type="ARBA" id="ARBA00001947"/>
    </source>
</evidence>
<proteinExistence type="inferred from homology"/>
<dbReference type="Gene3D" id="3.40.50.10310">
    <property type="entry name" value="Creatininase"/>
    <property type="match status" value="1"/>
</dbReference>
<keyword evidence="2" id="KW-0479">Metal-binding</keyword>
<keyword evidence="4" id="KW-0862">Zinc</keyword>
<gene>
    <name evidence="6" type="ORF">GCM10009858_01980</name>
</gene>
<evidence type="ECO:0000313" key="6">
    <source>
        <dbReference type="EMBL" id="GAA2468340.1"/>
    </source>
</evidence>
<accession>A0ABN3KRY4</accession>
<dbReference type="InterPro" id="IPR024087">
    <property type="entry name" value="Creatininase-like_sf"/>
</dbReference>
<comment type="caution">
    <text evidence="6">The sequence shown here is derived from an EMBL/GenBank/DDBJ whole genome shotgun (WGS) entry which is preliminary data.</text>
</comment>
<evidence type="ECO:0000256" key="4">
    <source>
        <dbReference type="ARBA" id="ARBA00022833"/>
    </source>
</evidence>
<keyword evidence="7" id="KW-1185">Reference proteome</keyword>